<dbReference type="RefSeq" id="WP_379485233.1">
    <property type="nucleotide sequence ID" value="NZ_JBHMCF010000057.1"/>
</dbReference>
<accession>A0ABV5P451</accession>
<keyword evidence="2" id="KW-0812">Transmembrane</keyword>
<dbReference type="SUPFAM" id="SSF52540">
    <property type="entry name" value="P-loop containing nucleoside triphosphate hydrolases"/>
    <property type="match status" value="1"/>
</dbReference>
<evidence type="ECO:0008006" key="5">
    <source>
        <dbReference type="Google" id="ProtNLM"/>
    </source>
</evidence>
<protein>
    <recommendedName>
        <fullName evidence="5">FtsK gamma domain-containing protein</fullName>
    </recommendedName>
</protein>
<dbReference type="EMBL" id="JBHMCF010000057">
    <property type="protein sequence ID" value="MFB9476941.1"/>
    <property type="molecule type" value="Genomic_DNA"/>
</dbReference>
<proteinExistence type="predicted"/>
<dbReference type="Proteomes" id="UP001589568">
    <property type="component" value="Unassembled WGS sequence"/>
</dbReference>
<feature type="transmembrane region" description="Helical" evidence="2">
    <location>
        <begin position="76"/>
        <end position="99"/>
    </location>
</feature>
<sequence>MTSAKRRTATPQRRLDWSIKPRGTLNAAGMGYLGTAALSVVGGGLLNLPSWYAAVGASLGVVVTAITGLNAAPKVLAWRLASWIGGGSWVTATMATGLLPPTPEPWLILAGITGALAGTHKWAHTNKPMPSIHGHHHNGVLGNAATATVSNVPRKHVPLAQEWVNRLYRICKLRVQITELTMWEYGGGFTAHLLLPVGGDGIEKLDRERLSLANDANLPHGCAVDFRPGDARREVIMDVSTVNTLKETVPYPLDFTPRDVNDGILLGRFRHVAPMIVQAREPRTVVVGTSGSGKTNTLHVAAAQLGLCFNNLTLTMDLNGGGIAQAWLRPWLDGRVEEPSIDWAAACREEALLMSHDLLAIGLERKTVYAQLQIDANSDKIPVSEKVPQVTAILDEGAELLSDSIRDPLTRVIRGNIEATARQCRAAAVTYLLSSLRSTQGSISTDLLALMHNRIWMAGGEEKEAQYLYDWPGKQIDIKELAGSGSGFVRRHNETRVHTWRAFRMTPADHIIPVSIAVSGMRPGWDAASLEVVGPWFATRHKRMRWIFSTPEQRDRLPRPEPVELPGIMGGKLGDEPVIWHPDQTHPAAKDKRAQIAVRPAPKAPVRGSEDAAASERKHLSLLQGGGWEDPAQIAARARAERQAAGASPMPQTAAASAGAVVHAVEQVAELPQPQTVMAAAGADLPEILQRVVRRLRTSAARHPQGLGRIHSEDLAAFVGVPDTRHLSHLLSQIGLNPVKNPIEVNGVRKRGYDLRDAEAVAAKIARGEQTVPEEVAAWPEEVADERAV</sequence>
<keyword evidence="2" id="KW-0472">Membrane</keyword>
<evidence type="ECO:0000256" key="2">
    <source>
        <dbReference type="SAM" id="Phobius"/>
    </source>
</evidence>
<evidence type="ECO:0000256" key="1">
    <source>
        <dbReference type="SAM" id="MobiDB-lite"/>
    </source>
</evidence>
<feature type="region of interest" description="Disordered" evidence="1">
    <location>
        <begin position="587"/>
        <end position="613"/>
    </location>
</feature>
<feature type="transmembrane region" description="Helical" evidence="2">
    <location>
        <begin position="23"/>
        <end position="45"/>
    </location>
</feature>
<comment type="caution">
    <text evidence="3">The sequence shown here is derived from an EMBL/GenBank/DDBJ whole genome shotgun (WGS) entry which is preliminary data.</text>
</comment>
<keyword evidence="4" id="KW-1185">Reference proteome</keyword>
<organism evidence="3 4">
    <name type="scientific">Nonomuraea salmonea</name>
    <dbReference type="NCBI Taxonomy" id="46181"/>
    <lineage>
        <taxon>Bacteria</taxon>
        <taxon>Bacillati</taxon>
        <taxon>Actinomycetota</taxon>
        <taxon>Actinomycetes</taxon>
        <taxon>Streptosporangiales</taxon>
        <taxon>Streptosporangiaceae</taxon>
        <taxon>Nonomuraea</taxon>
    </lineage>
</organism>
<evidence type="ECO:0000313" key="3">
    <source>
        <dbReference type="EMBL" id="MFB9476941.1"/>
    </source>
</evidence>
<reference evidence="3 4" key="1">
    <citation type="submission" date="2024-09" db="EMBL/GenBank/DDBJ databases">
        <authorList>
            <person name="Sun Q."/>
            <person name="Mori K."/>
        </authorList>
    </citation>
    <scope>NUCLEOTIDE SEQUENCE [LARGE SCALE GENOMIC DNA]</scope>
    <source>
        <strain evidence="3 4">JCM 3324</strain>
    </source>
</reference>
<feature type="transmembrane region" description="Helical" evidence="2">
    <location>
        <begin position="51"/>
        <end position="69"/>
    </location>
</feature>
<keyword evidence="2" id="KW-1133">Transmembrane helix</keyword>
<gene>
    <name evidence="3" type="ORF">ACFFR3_46255</name>
</gene>
<dbReference type="Gene3D" id="3.40.50.300">
    <property type="entry name" value="P-loop containing nucleotide triphosphate hydrolases"/>
    <property type="match status" value="1"/>
</dbReference>
<evidence type="ECO:0000313" key="4">
    <source>
        <dbReference type="Proteomes" id="UP001589568"/>
    </source>
</evidence>
<dbReference type="InterPro" id="IPR027417">
    <property type="entry name" value="P-loop_NTPase"/>
</dbReference>
<name>A0ABV5P451_9ACTN</name>